<evidence type="ECO:0000313" key="12">
    <source>
        <dbReference type="Proteomes" id="UP000837803"/>
    </source>
</evidence>
<protein>
    <recommendedName>
        <fullName evidence="3">tRNA threonylcarbamoyladenosine biosynthesis protein TsaE</fullName>
    </recommendedName>
    <alternativeName>
        <fullName evidence="10">t(6)A37 threonylcarbamoyladenosine biosynthesis protein TsaE</fullName>
    </alternativeName>
</protein>
<evidence type="ECO:0000256" key="3">
    <source>
        <dbReference type="ARBA" id="ARBA00019010"/>
    </source>
</evidence>
<dbReference type="Proteomes" id="UP000837803">
    <property type="component" value="Unassembled WGS sequence"/>
</dbReference>
<organism evidence="11 12">
    <name type="scientific">Neolewinella maritima</name>
    <dbReference type="NCBI Taxonomy" id="1383882"/>
    <lineage>
        <taxon>Bacteria</taxon>
        <taxon>Pseudomonadati</taxon>
        <taxon>Bacteroidota</taxon>
        <taxon>Saprospiria</taxon>
        <taxon>Saprospirales</taxon>
        <taxon>Lewinellaceae</taxon>
        <taxon>Neolewinella</taxon>
    </lineage>
</organism>
<comment type="subcellular location">
    <subcellularLocation>
        <location evidence="1">Cytoplasm</location>
    </subcellularLocation>
</comment>
<gene>
    <name evidence="11" type="primary">tsaE</name>
    <name evidence="11" type="ORF">LEM8419_02328</name>
</gene>
<dbReference type="Gene3D" id="3.40.50.300">
    <property type="entry name" value="P-loop containing nucleotide triphosphate hydrolases"/>
    <property type="match status" value="1"/>
</dbReference>
<evidence type="ECO:0000256" key="5">
    <source>
        <dbReference type="ARBA" id="ARBA00022694"/>
    </source>
</evidence>
<evidence type="ECO:0000256" key="1">
    <source>
        <dbReference type="ARBA" id="ARBA00004496"/>
    </source>
</evidence>
<keyword evidence="6" id="KW-0479">Metal-binding</keyword>
<evidence type="ECO:0000256" key="10">
    <source>
        <dbReference type="ARBA" id="ARBA00032441"/>
    </source>
</evidence>
<dbReference type="InterPro" id="IPR027417">
    <property type="entry name" value="P-loop_NTPase"/>
</dbReference>
<name>A0ABN8F874_9BACT</name>
<proteinExistence type="inferred from homology"/>
<dbReference type="EMBL" id="CAKLPZ010000002">
    <property type="protein sequence ID" value="CAH1001425.1"/>
    <property type="molecule type" value="Genomic_DNA"/>
</dbReference>
<evidence type="ECO:0000256" key="4">
    <source>
        <dbReference type="ARBA" id="ARBA00022490"/>
    </source>
</evidence>
<evidence type="ECO:0000256" key="7">
    <source>
        <dbReference type="ARBA" id="ARBA00022741"/>
    </source>
</evidence>
<keyword evidence="9" id="KW-0460">Magnesium</keyword>
<evidence type="ECO:0000256" key="6">
    <source>
        <dbReference type="ARBA" id="ARBA00022723"/>
    </source>
</evidence>
<dbReference type="PANTHER" id="PTHR33540">
    <property type="entry name" value="TRNA THREONYLCARBAMOYLADENOSINE BIOSYNTHESIS PROTEIN TSAE"/>
    <property type="match status" value="1"/>
</dbReference>
<evidence type="ECO:0000256" key="8">
    <source>
        <dbReference type="ARBA" id="ARBA00022840"/>
    </source>
</evidence>
<keyword evidence="7" id="KW-0547">Nucleotide-binding</keyword>
<dbReference type="Pfam" id="PF02367">
    <property type="entry name" value="TsaE"/>
    <property type="match status" value="1"/>
</dbReference>
<comment type="similarity">
    <text evidence="2">Belongs to the TsaE family.</text>
</comment>
<keyword evidence="8" id="KW-0067">ATP-binding</keyword>
<accession>A0ABN8F874</accession>
<evidence type="ECO:0000256" key="9">
    <source>
        <dbReference type="ARBA" id="ARBA00022842"/>
    </source>
</evidence>
<dbReference type="InterPro" id="IPR003442">
    <property type="entry name" value="T6A_TsaE"/>
</dbReference>
<sequence>MDIHYTLPELPVLASKLLAEYGRDTVYALEGELGTGKTTLVAELCRQLGVTEPVSSPTYSIVNTYASPAGPVYHLDCYRLQDVAEAVDAGLEELLDAPTANGAAAVFIEWPAVIQPLLPPDVVFLRLYHLATEEQRRIHVTTS</sequence>
<dbReference type="PANTHER" id="PTHR33540:SF2">
    <property type="entry name" value="TRNA THREONYLCARBAMOYLADENOSINE BIOSYNTHESIS PROTEIN TSAE"/>
    <property type="match status" value="1"/>
</dbReference>
<keyword evidence="12" id="KW-1185">Reference proteome</keyword>
<comment type="caution">
    <text evidence="11">The sequence shown here is derived from an EMBL/GenBank/DDBJ whole genome shotgun (WGS) entry which is preliminary data.</text>
</comment>
<reference evidence="11" key="1">
    <citation type="submission" date="2021-12" db="EMBL/GenBank/DDBJ databases">
        <authorList>
            <person name="Rodrigo-Torres L."/>
            <person name="Arahal R. D."/>
            <person name="Lucena T."/>
        </authorList>
    </citation>
    <scope>NUCLEOTIDE SEQUENCE</scope>
    <source>
        <strain evidence="11">CECT 8419</strain>
    </source>
</reference>
<evidence type="ECO:0000256" key="2">
    <source>
        <dbReference type="ARBA" id="ARBA00007599"/>
    </source>
</evidence>
<dbReference type="SUPFAM" id="SSF52540">
    <property type="entry name" value="P-loop containing nucleoside triphosphate hydrolases"/>
    <property type="match status" value="1"/>
</dbReference>
<keyword evidence="5" id="KW-0819">tRNA processing</keyword>
<dbReference type="RefSeq" id="WP_238751271.1">
    <property type="nucleotide sequence ID" value="NZ_CAKLPZ010000002.1"/>
</dbReference>
<keyword evidence="4" id="KW-0963">Cytoplasm</keyword>
<evidence type="ECO:0000313" key="11">
    <source>
        <dbReference type="EMBL" id="CAH1001425.1"/>
    </source>
</evidence>
<dbReference type="NCBIfam" id="TIGR00150">
    <property type="entry name" value="T6A_YjeE"/>
    <property type="match status" value="1"/>
</dbReference>